<keyword evidence="4" id="KW-1185">Reference proteome</keyword>
<evidence type="ECO:0000313" key="3">
    <source>
        <dbReference type="EMBL" id="NYI88532.1"/>
    </source>
</evidence>
<comment type="caution">
    <text evidence="3">The sequence shown here is derived from an EMBL/GenBank/DDBJ whole genome shotgun (WGS) entry which is preliminary data.</text>
</comment>
<dbReference type="Proteomes" id="UP000549616">
    <property type="component" value="Unassembled WGS sequence"/>
</dbReference>
<keyword evidence="1" id="KW-0175">Coiled coil</keyword>
<proteinExistence type="predicted"/>
<dbReference type="InterPro" id="IPR049082">
    <property type="entry name" value="T7SS_signal"/>
</dbReference>
<dbReference type="RefSeq" id="WP_179772754.1">
    <property type="nucleotide sequence ID" value="NZ_JACCFK010000001.1"/>
</dbReference>
<organism evidence="3 4">
    <name type="scientific">Amycolatopsis endophytica</name>
    <dbReference type="NCBI Taxonomy" id="860233"/>
    <lineage>
        <taxon>Bacteria</taxon>
        <taxon>Bacillati</taxon>
        <taxon>Actinomycetota</taxon>
        <taxon>Actinomycetes</taxon>
        <taxon>Pseudonocardiales</taxon>
        <taxon>Pseudonocardiaceae</taxon>
        <taxon>Amycolatopsis</taxon>
    </lineage>
</organism>
<name>A0A853B0W6_9PSEU</name>
<dbReference type="EMBL" id="JACCFK010000001">
    <property type="protein sequence ID" value="NYI88532.1"/>
    <property type="molecule type" value="Genomic_DNA"/>
</dbReference>
<reference evidence="3 4" key="1">
    <citation type="submission" date="2020-07" db="EMBL/GenBank/DDBJ databases">
        <title>Sequencing the genomes of 1000 actinobacteria strains.</title>
        <authorList>
            <person name="Klenk H.-P."/>
        </authorList>
    </citation>
    <scope>NUCLEOTIDE SEQUENCE [LARGE SCALE GENOMIC DNA]</scope>
    <source>
        <strain evidence="3 4">DSM 104006</strain>
    </source>
</reference>
<dbReference type="AlphaFoldDB" id="A0A853B0W6"/>
<protein>
    <submittedName>
        <fullName evidence="3">ElaB/YqjD/DUF883 family membrane-anchored ribosome-binding protein</fullName>
    </submittedName>
</protein>
<evidence type="ECO:0000259" key="2">
    <source>
        <dbReference type="Pfam" id="PF21725"/>
    </source>
</evidence>
<gene>
    <name evidence="3" type="ORF">HNR02_001855</name>
</gene>
<dbReference type="Pfam" id="PF21725">
    <property type="entry name" value="T7SS_signal"/>
    <property type="match status" value="1"/>
</dbReference>
<feature type="domain" description="Putative T7SS secretion signal" evidence="2">
    <location>
        <begin position="4"/>
        <end position="166"/>
    </location>
</feature>
<evidence type="ECO:0000313" key="4">
    <source>
        <dbReference type="Proteomes" id="UP000549616"/>
    </source>
</evidence>
<feature type="coiled-coil region" evidence="1">
    <location>
        <begin position="116"/>
        <end position="161"/>
    </location>
</feature>
<accession>A0A853B0W6</accession>
<evidence type="ECO:0000256" key="1">
    <source>
        <dbReference type="SAM" id="Coils"/>
    </source>
</evidence>
<sequence>MSAGLGSTDDPRALVPGAPETIVEHVRTLLDQAGQFEGVGATLSGFGVPGWQGAASDAFGELIEWLPPQWLKAADSLSSAASGLTHYADTLRWAQDQAGEAIELWHEGERALDRAAETAAEEAVEAAAQAEQLRQQGEQLRQQARDVLDRARDQLERQALDAARLIGTIGAVTDGAIAGLVEAIAVGWDATGSSSVATGEIGSRFIPAEHGKLGRYRQYAYLLHQVAEGKLTKGDLTLTGKFETMIGTENNFQAVLNKTGLNVELESITGIRSTATGRADWGPLGLDGKAEGTFGTRGRAGLKLGKDGLDAKAGVFAGARGSVRGAADIGGVGAGATAEGWAGVGAEAGLNLGKGEDGKFHIKGNAGLAVGLGGEIGFDLQIDAGKVADTAKSAGHAIGNGIEAAGESIQDFGEGVQDVGKSIKGLFG</sequence>